<reference evidence="3" key="1">
    <citation type="submission" date="2017-01" db="EMBL/GenBank/DDBJ databases">
        <authorList>
            <person name="Varghese N."/>
            <person name="Submissions S."/>
        </authorList>
    </citation>
    <scope>NUCLEOTIDE SEQUENCE [LARGE SCALE GENOMIC DNA]</scope>
    <source>
        <strain evidence="3">DSM 21068</strain>
    </source>
</reference>
<sequence length="353" mass="41825">MKTRNLFLPWVIVFSLSMNAQMKINENKYNKLIKGEKHSEALTYLKEKGIANPDTYWFNRDAEQLATFCFDPNFDDNKYDIIVNYANNSFKDMSNKDRSYSEVANCYLVKANHYLWKGDFEKATLAYKESLVKLEKFKKENDINPQDIKAIKSTIDRYYINQTETQKMAKALRNFDVSVLNLSEEKAYEARQEIKKILAVYDQPHKVHFITYDANSHINKEFSSYYFTMGHFFSNYFKSNFFYNMPKTAKNKYFSEINLYNLFDDDKYKTKEEESLQTEQRKASLIKKYGKSFGESIFDGKISIGMTKKILEDEFNKPRTIDTYEYSEFWTWSSIMVTIDKKTQIVTGITQLK</sequence>
<feature type="chain" id="PRO_5009943514" description="Tetratricopeptide repeat-containing protein" evidence="1">
    <location>
        <begin position="21"/>
        <end position="353"/>
    </location>
</feature>
<proteinExistence type="predicted"/>
<evidence type="ECO:0000256" key="1">
    <source>
        <dbReference type="SAM" id="SignalP"/>
    </source>
</evidence>
<dbReference type="OrthoDB" id="711462at2"/>
<feature type="signal peptide" evidence="1">
    <location>
        <begin position="1"/>
        <end position="20"/>
    </location>
</feature>
<organism evidence="2 3">
    <name type="scientific">Chryseobacterium piscicola</name>
    <dbReference type="NCBI Taxonomy" id="551459"/>
    <lineage>
        <taxon>Bacteria</taxon>
        <taxon>Pseudomonadati</taxon>
        <taxon>Bacteroidota</taxon>
        <taxon>Flavobacteriia</taxon>
        <taxon>Flavobacteriales</taxon>
        <taxon>Weeksellaceae</taxon>
        <taxon>Chryseobacterium group</taxon>
        <taxon>Chryseobacterium</taxon>
    </lineage>
</organism>
<evidence type="ECO:0000313" key="3">
    <source>
        <dbReference type="Proteomes" id="UP000186246"/>
    </source>
</evidence>
<protein>
    <recommendedName>
        <fullName evidence="4">Tetratricopeptide repeat-containing protein</fullName>
    </recommendedName>
</protein>
<gene>
    <name evidence="2" type="ORF">SAMN05421796_10571</name>
</gene>
<evidence type="ECO:0008006" key="4">
    <source>
        <dbReference type="Google" id="ProtNLM"/>
    </source>
</evidence>
<accession>A0A1N7MN09</accession>
<dbReference type="EMBL" id="FTOJ01000005">
    <property type="protein sequence ID" value="SIS87487.1"/>
    <property type="molecule type" value="Genomic_DNA"/>
</dbReference>
<dbReference type="RefSeq" id="WP_123891565.1">
    <property type="nucleotide sequence ID" value="NZ_FTOJ01000005.1"/>
</dbReference>
<name>A0A1N7MN09_9FLAO</name>
<dbReference type="AlphaFoldDB" id="A0A1N7MN09"/>
<evidence type="ECO:0000313" key="2">
    <source>
        <dbReference type="EMBL" id="SIS87487.1"/>
    </source>
</evidence>
<dbReference type="Proteomes" id="UP000186246">
    <property type="component" value="Unassembled WGS sequence"/>
</dbReference>
<keyword evidence="1" id="KW-0732">Signal</keyword>